<dbReference type="EMBL" id="CP016808">
    <property type="protein sequence ID" value="ANY69799.1"/>
    <property type="molecule type" value="Genomic_DNA"/>
</dbReference>
<dbReference type="RefSeq" id="WP_099520780.1">
    <property type="nucleotide sequence ID" value="NZ_CP016808.1"/>
</dbReference>
<dbReference type="GO" id="GO:0004722">
    <property type="term" value="F:protein serine/threonine phosphatase activity"/>
    <property type="evidence" value="ECO:0007669"/>
    <property type="project" value="InterPro"/>
</dbReference>
<dbReference type="Gene3D" id="3.60.40.10">
    <property type="entry name" value="PPM-type phosphatase domain"/>
    <property type="match status" value="1"/>
</dbReference>
<reference evidence="2" key="1">
    <citation type="submission" date="2016-08" db="EMBL/GenBank/DDBJ databases">
        <title>Complete Genome Seqeunce of Paenibacillus sp. BIHB 4019 from tea rhizoplane.</title>
        <authorList>
            <person name="Thakur R."/>
            <person name="Swarnkar M.K."/>
            <person name="Gulati A."/>
        </authorList>
    </citation>
    <scope>NUCLEOTIDE SEQUENCE [LARGE SCALE GENOMIC DNA]</scope>
    <source>
        <strain evidence="2">BIHB4019</strain>
    </source>
</reference>
<dbReference type="SMART" id="SM00332">
    <property type="entry name" value="PP2Cc"/>
    <property type="match status" value="1"/>
</dbReference>
<dbReference type="InterPro" id="IPR036457">
    <property type="entry name" value="PPM-type-like_dom_sf"/>
</dbReference>
<dbReference type="Pfam" id="PF13672">
    <property type="entry name" value="PP2C_2"/>
    <property type="match status" value="1"/>
</dbReference>
<feature type="domain" description="PPM-type phosphatase" evidence="1">
    <location>
        <begin position="2"/>
        <end position="245"/>
    </location>
</feature>
<gene>
    <name evidence="2" type="ORF">BBD42_27355</name>
</gene>
<dbReference type="InterPro" id="IPR001932">
    <property type="entry name" value="PPM-type_phosphatase-like_dom"/>
</dbReference>
<dbReference type="PANTHER" id="PTHR13832:SF860">
    <property type="entry name" value="PROTEIN PHOSPHATASE PHPP"/>
    <property type="match status" value="1"/>
</dbReference>
<organism evidence="2">
    <name type="scientific">Paenibacillus sp. BIHB 4019</name>
    <dbReference type="NCBI Taxonomy" id="1870819"/>
    <lineage>
        <taxon>Bacteria</taxon>
        <taxon>Bacillati</taxon>
        <taxon>Bacillota</taxon>
        <taxon>Bacilli</taxon>
        <taxon>Bacillales</taxon>
        <taxon>Paenibacillaceae</taxon>
        <taxon>Paenibacillus</taxon>
    </lineage>
</organism>
<name>A0A1B2DQ30_9BACL</name>
<dbReference type="PROSITE" id="PS51746">
    <property type="entry name" value="PPM_2"/>
    <property type="match status" value="1"/>
</dbReference>
<evidence type="ECO:0000259" key="1">
    <source>
        <dbReference type="PROSITE" id="PS51746"/>
    </source>
</evidence>
<dbReference type="InterPro" id="IPR015655">
    <property type="entry name" value="PP2C"/>
</dbReference>
<dbReference type="NCBIfam" id="NF033484">
    <property type="entry name" value="Stp1_PP2C_phos"/>
    <property type="match status" value="1"/>
</dbReference>
<dbReference type="CDD" id="cd00143">
    <property type="entry name" value="PP2Cc"/>
    <property type="match status" value="1"/>
</dbReference>
<dbReference type="AlphaFoldDB" id="A0A1B2DQ30"/>
<evidence type="ECO:0000313" key="2">
    <source>
        <dbReference type="EMBL" id="ANY69799.1"/>
    </source>
</evidence>
<dbReference type="PANTHER" id="PTHR13832">
    <property type="entry name" value="PROTEIN PHOSPHATASE 2C"/>
    <property type="match status" value="1"/>
</dbReference>
<accession>A0A1B2DQ30</accession>
<dbReference type="SMART" id="SM00331">
    <property type="entry name" value="PP2C_SIG"/>
    <property type="match status" value="1"/>
</dbReference>
<protein>
    <submittedName>
        <fullName evidence="2">Serine/threonine protein phosphatase</fullName>
    </submittedName>
</protein>
<dbReference type="SUPFAM" id="SSF81606">
    <property type="entry name" value="PP2C-like"/>
    <property type="match status" value="1"/>
</dbReference>
<proteinExistence type="predicted"/>
<sequence length="260" mass="28108">MITANLSDIGKVRQVNEDHSWVGQLDNGITFAIVADGMGGHQAGDVASQLAVNTFREMLEPIAARPDFSIEEGKAFLRKAIVSANDVVYDMASRNEQYYNMGTTIVAAMFQGREAVIGHIGDSRAYVISKSCIVQLTEDHTLVNELLKSGQISEKEAAVHPRRNVLTRAVGTDASVEVDIQTISYSADDFILLCSDGLTNMVSDDQIMHTVTKGGASLKDKAEHLIHLALRAGGDDNVTVVLLQVNSSADREECTADDRA</sequence>